<accession>A4FTE7</accession>
<evidence type="ECO:0000313" key="2">
    <source>
        <dbReference type="Proteomes" id="UP000169752"/>
    </source>
</evidence>
<evidence type="ECO:0000313" key="1">
    <source>
        <dbReference type="EMBL" id="BAF48852.1"/>
    </source>
</evidence>
<dbReference type="Proteomes" id="UP000169752">
    <property type="component" value="Segment"/>
</dbReference>
<sequence>MFLYIAPLYPVPHHLQLLLLCLSAHSILTSTIGIQENQAGTLTCPCSSGQTAFWLLGGHGFGIVHYGNTSIKLVNPRVNETLQLQHTVKSCSLTIRSASVS</sequence>
<proteinExistence type="predicted"/>
<reference evidence="1 2" key="1">
    <citation type="journal article" date="2007" name="J. Virol.">
        <title>Genome sequences of three koi herpesvirus isolates representing the expanding distribution of an emerging disease threatening koi and common carp worldwide.</title>
        <authorList>
            <person name="Aoki T."/>
            <person name="Hirono I."/>
            <person name="Kurokawa K."/>
            <person name="Fukuda H."/>
            <person name="Nahary R."/>
            <person name="Eldar A."/>
            <person name="Davison A.J."/>
            <person name="Waltzek T.B."/>
            <person name="Bercovier H."/>
            <person name="Hedrick R.P."/>
        </authorList>
    </citation>
    <scope>NUCLEOTIDE SEQUENCE [LARGE SCALE GENOMIC DNA]</scope>
    <source>
        <strain evidence="1">TUMST1</strain>
    </source>
</reference>
<protein>
    <submittedName>
        <fullName evidence="1">Uncharacterized protein</fullName>
    </submittedName>
</protein>
<organism evidence="1 2">
    <name type="scientific">Cyprinid herpesvirus 3</name>
    <name type="common">CyHV-3</name>
    <dbReference type="NCBI Taxonomy" id="180230"/>
    <lineage>
        <taxon>Viruses</taxon>
        <taxon>Duplodnaviria</taxon>
        <taxon>Heunggongvirae</taxon>
        <taxon>Peploviricota</taxon>
        <taxon>Herviviricetes</taxon>
        <taxon>Herpesvirales</taxon>
        <taxon>Alloherpesviridae</taxon>
        <taxon>Cyvirus</taxon>
        <taxon>Cyvirus cyprinidallo3</taxon>
    </lineage>
</organism>
<gene>
    <name evidence="1" type="ORF">KHVJ048</name>
</gene>
<dbReference type="EMBL" id="AP008984">
    <property type="protein sequence ID" value="BAF48852.1"/>
    <property type="molecule type" value="Genomic_DNA"/>
</dbReference>
<name>A4FTE7_CYHV3</name>